<dbReference type="SUPFAM" id="SSF53474">
    <property type="entry name" value="alpha/beta-Hydrolases"/>
    <property type="match status" value="1"/>
</dbReference>
<evidence type="ECO:0000256" key="2">
    <source>
        <dbReference type="ARBA" id="ARBA00022801"/>
    </source>
</evidence>
<evidence type="ECO:0000313" key="3">
    <source>
        <dbReference type="EMBL" id="NMF99119.1"/>
    </source>
</evidence>
<sequence length="436" mass="46423">MNAPMNSAMQEALRLTRAGQLFEATTLIQRALHGGHGNEPASSSTSTETVIDGGVVLMDAEPAPHRAEHPPRAADATDADFIIVDVEPDTAPKSQHAPQRRPVWSRIDAARLREHLQSLQGSLRQPAPRGVPQPLPEGAQFVTASYSNAAGARSYKLYVPSGYQNQPLPLVVMLHGCTQDPDDFAAGTQMNELAEKQQFLVLYPAQNSGANGSKCWNWFKASDQQRDQGEPSIIAGMTRQIRDTHAVDARRIYVAGLSAGGAMAMTMAVRYPELYAAVGIHSGLPHAVARDLPSALAAMQQGRASPPAGAAQAVSSASPVAAIVFHGDRDTTVHPGNGDGVIAQCMPPSAAQRAKAAPDARVTVEHGQVPQGHAYTRTLYHQFDGPSVAEHWLIHGAGHAWSGGSARGSYTDPKGPDAAEHMLRFFFEHPRPEAAG</sequence>
<dbReference type="NCBIfam" id="TIGR01840">
    <property type="entry name" value="esterase_phb"/>
    <property type="match status" value="1"/>
</dbReference>
<proteinExistence type="predicted"/>
<dbReference type="PANTHER" id="PTHR43037:SF1">
    <property type="entry name" value="BLL1128 PROTEIN"/>
    <property type="match status" value="1"/>
</dbReference>
<dbReference type="Pfam" id="PF10503">
    <property type="entry name" value="Esterase_PHB"/>
    <property type="match status" value="1"/>
</dbReference>
<dbReference type="RefSeq" id="WP_169141733.1">
    <property type="nucleotide sequence ID" value="NZ_WTVS01000038.1"/>
</dbReference>
<reference evidence="3 4" key="1">
    <citation type="submission" date="2019-12" db="EMBL/GenBank/DDBJ databases">
        <title>Comparative genomics gives insights into the taxonomy of the Azoarcus-Aromatoleum group and reveals separate origins of nif in the plant-associated Azoarcus and non-plant-associated Aromatoleum sub-groups.</title>
        <authorList>
            <person name="Lafos M."/>
            <person name="Maluk M."/>
            <person name="Batista M."/>
            <person name="Junghare M."/>
            <person name="Carmona M."/>
            <person name="Faoro H."/>
            <person name="Cruz L.M."/>
            <person name="Battistoni F."/>
            <person name="De Souza E."/>
            <person name="Pedrosa F."/>
            <person name="Chen W.-M."/>
            <person name="Poole P.S."/>
            <person name="Dixon R.A."/>
            <person name="James E.K."/>
        </authorList>
    </citation>
    <scope>NUCLEOTIDE SEQUENCE [LARGE SCALE GENOMIC DNA]</scope>
    <source>
        <strain evidence="3 4">T</strain>
    </source>
</reference>
<dbReference type="InterPro" id="IPR029058">
    <property type="entry name" value="AB_hydrolase_fold"/>
</dbReference>
<keyword evidence="2" id="KW-0378">Hydrolase</keyword>
<dbReference type="EMBL" id="WTVS01000038">
    <property type="protein sequence ID" value="NMF99119.1"/>
    <property type="molecule type" value="Genomic_DNA"/>
</dbReference>
<name>A0ABX1NIL1_9RHOO</name>
<accession>A0ABX1NIL1</accession>
<evidence type="ECO:0000256" key="1">
    <source>
        <dbReference type="ARBA" id="ARBA00022729"/>
    </source>
</evidence>
<dbReference type="Gene3D" id="3.40.50.1820">
    <property type="entry name" value="alpha/beta hydrolase"/>
    <property type="match status" value="1"/>
</dbReference>
<evidence type="ECO:0000313" key="4">
    <source>
        <dbReference type="Proteomes" id="UP000634522"/>
    </source>
</evidence>
<dbReference type="PANTHER" id="PTHR43037">
    <property type="entry name" value="UNNAMED PRODUCT-RELATED"/>
    <property type="match status" value="1"/>
</dbReference>
<keyword evidence="4" id="KW-1185">Reference proteome</keyword>
<dbReference type="Proteomes" id="UP000634522">
    <property type="component" value="Unassembled WGS sequence"/>
</dbReference>
<organism evidence="3 4">
    <name type="scientific">Aromatoleum toluolicum</name>
    <dbReference type="NCBI Taxonomy" id="90060"/>
    <lineage>
        <taxon>Bacteria</taxon>
        <taxon>Pseudomonadati</taxon>
        <taxon>Pseudomonadota</taxon>
        <taxon>Betaproteobacteria</taxon>
        <taxon>Rhodocyclales</taxon>
        <taxon>Rhodocyclaceae</taxon>
        <taxon>Aromatoleum</taxon>
    </lineage>
</organism>
<gene>
    <name evidence="3" type="ORF">GPA27_17205</name>
</gene>
<keyword evidence="1" id="KW-0732">Signal</keyword>
<dbReference type="InterPro" id="IPR050955">
    <property type="entry name" value="Plant_Biomass_Hydrol_Est"/>
</dbReference>
<protein>
    <submittedName>
        <fullName evidence="3">PHB depolymerase family esterase</fullName>
    </submittedName>
</protein>
<dbReference type="InterPro" id="IPR010126">
    <property type="entry name" value="Esterase_phb"/>
</dbReference>
<comment type="caution">
    <text evidence="3">The sequence shown here is derived from an EMBL/GenBank/DDBJ whole genome shotgun (WGS) entry which is preliminary data.</text>
</comment>